<gene>
    <name evidence="1" type="primary">jg21268</name>
    <name evidence="1" type="ORF">PAEG_LOCUS4777</name>
</gene>
<feature type="non-terminal residue" evidence="1">
    <location>
        <position position="39"/>
    </location>
</feature>
<evidence type="ECO:0000313" key="2">
    <source>
        <dbReference type="Proteomes" id="UP000838756"/>
    </source>
</evidence>
<protein>
    <submittedName>
        <fullName evidence="1">Jg21268 protein</fullName>
    </submittedName>
</protein>
<reference evidence="1" key="1">
    <citation type="submission" date="2022-03" db="EMBL/GenBank/DDBJ databases">
        <authorList>
            <person name="Lindestad O."/>
        </authorList>
    </citation>
    <scope>NUCLEOTIDE SEQUENCE</scope>
</reference>
<accession>A0A8S4QV38</accession>
<evidence type="ECO:0000313" key="1">
    <source>
        <dbReference type="EMBL" id="CAH2216820.1"/>
    </source>
</evidence>
<sequence>MERKLLYMEAEMIKDKIKVVEHNTMAPKPLPLNEIATLE</sequence>
<name>A0A8S4QV38_9NEOP</name>
<keyword evidence="2" id="KW-1185">Reference proteome</keyword>
<proteinExistence type="predicted"/>
<dbReference type="Proteomes" id="UP000838756">
    <property type="component" value="Unassembled WGS sequence"/>
</dbReference>
<dbReference type="EMBL" id="CAKXAJ010017019">
    <property type="protein sequence ID" value="CAH2216820.1"/>
    <property type="molecule type" value="Genomic_DNA"/>
</dbReference>
<organism evidence="1 2">
    <name type="scientific">Pararge aegeria aegeria</name>
    <dbReference type="NCBI Taxonomy" id="348720"/>
    <lineage>
        <taxon>Eukaryota</taxon>
        <taxon>Metazoa</taxon>
        <taxon>Ecdysozoa</taxon>
        <taxon>Arthropoda</taxon>
        <taxon>Hexapoda</taxon>
        <taxon>Insecta</taxon>
        <taxon>Pterygota</taxon>
        <taxon>Neoptera</taxon>
        <taxon>Endopterygota</taxon>
        <taxon>Lepidoptera</taxon>
        <taxon>Glossata</taxon>
        <taxon>Ditrysia</taxon>
        <taxon>Papilionoidea</taxon>
        <taxon>Nymphalidae</taxon>
        <taxon>Satyrinae</taxon>
        <taxon>Satyrini</taxon>
        <taxon>Parargina</taxon>
        <taxon>Pararge</taxon>
    </lineage>
</organism>
<dbReference type="AlphaFoldDB" id="A0A8S4QV38"/>
<comment type="caution">
    <text evidence="1">The sequence shown here is derived from an EMBL/GenBank/DDBJ whole genome shotgun (WGS) entry which is preliminary data.</text>
</comment>